<dbReference type="GO" id="GO:0061630">
    <property type="term" value="F:ubiquitin protein ligase activity"/>
    <property type="evidence" value="ECO:0007669"/>
    <property type="project" value="UniProtKB-EC"/>
</dbReference>
<dbReference type="EMBL" id="HACA01014558">
    <property type="protein sequence ID" value="CDW31919.1"/>
    <property type="molecule type" value="Transcribed_RNA"/>
</dbReference>
<dbReference type="PANTHER" id="PTHR45700">
    <property type="entry name" value="UBIQUITIN-PROTEIN LIGASE E3C"/>
    <property type="match status" value="1"/>
</dbReference>
<dbReference type="InterPro" id="IPR000569">
    <property type="entry name" value="HECT_dom"/>
</dbReference>
<proteinExistence type="inferred from homology"/>
<dbReference type="EC" id="2.3.2.26" evidence="3"/>
<evidence type="ECO:0000313" key="15">
    <source>
        <dbReference type="EMBL" id="CDW31919.1"/>
    </source>
</evidence>
<dbReference type="Gene3D" id="3.30.2410.10">
    <property type="entry name" value="Hect, E3 ligase catalytic domain"/>
    <property type="match status" value="1"/>
</dbReference>
<comment type="similarity">
    <text evidence="8">Belongs to the UBE3C family.</text>
</comment>
<dbReference type="Gene3D" id="3.90.1750.10">
    <property type="entry name" value="Hect, E3 ligase catalytic domains"/>
    <property type="match status" value="1"/>
</dbReference>
<sequence>MSHFRSHFDGEYRRKPIVSIRGSSKTESREDLINRTQIERQNREIFRLKNHNAVIIQSIFRGYFERNTQKQMLRKEFEHSIKNNSYSKSISDIGNYLRKFNFFFNPEMDAQNLEWICNECLKRENEIIGLFDEEGDSKWFYRMAHLLRHLLLYLKTPRVNEGLPIKTLVAFTATGNTLLSHLLPKTNYFSCLRCIFERYPDIHPDVLLLLKRPLTYISPETEDYNKLSLHSLTKSLLHPPFSESIFYRLLPSLHPFPFKEWVHVLKESELSSISLFYAFLQLEKISLAEWSTSEYLEYIQVLSQLSLSLTKIFVTKEVDDESDSEDEMSDSNDENMKSVLSSQVQYSNPSLTDLIDGIKEKLNDKKWTSYLIDSVVEKMDSEPVILKFLCRFLHNFMLTDNFLLTNYRIMYTLAFKPNILHKIWSVILNCKQASLFGDPPLLLNVIAKGLRMHNDERYEIVPLLAVFTSLFSFLLVTINDTEFYGNDRSWMPFTLKELTPMSLNLRDVALGLIQLAFPESRLTIREDYQLAVQSARSPSNKMNKEDPKDVTMWSHLFKIIVKLLRQLHIRDTRKQFCQDGHWINECVTLPSDRPSDISLRRSRHYQPFRGLRVFSREEMETYGPPLSAKEMRLATILREMPYVISFNQRIVLFSQLISRDKADYQGDRVNFLMGPSIDVTIRRKFIYEDALEKLSPEAEPNMKLKMRVEFKNIAGLREAGIDGGGLFREFLGELVKTSFDPNRGFFRLTKDQRLYPNPSVHKIYEDFLPHYFFIGRMLGKALYENMLVEFPLASFFLHKLLEKSSVKVDIDHLQSLDPELYRNLLYLKNYDGCVQDLGLDFTIVNEEVGTTSVEELKRNGSSIPVTNVNRTEYIHLIANYKLNKQIRLQSNAFRQGLSDVINLDWLKMFNYKELQLVISGAETEIDVSDLRNHTNYTGGYAVDHPTVVIFWNVVESMTETQKRHLLKFVTSCSRPPLLGFKELDPPFCVHNAGAEPHRLPTASTCMNLLKLPNFEEEKILKDKLLYAIESG</sequence>
<feature type="active site" description="Glycyl thioester intermediate" evidence="13">
    <location>
        <position position="1005"/>
    </location>
</feature>
<dbReference type="PROSITE" id="PS50237">
    <property type="entry name" value="HECT"/>
    <property type="match status" value="1"/>
</dbReference>
<comment type="catalytic activity">
    <reaction evidence="1">
        <text>S-ubiquitinyl-[E2 ubiquitin-conjugating enzyme]-L-cysteine + [acceptor protein]-L-lysine = [E2 ubiquitin-conjugating enzyme]-L-cysteine + N(6)-ubiquitinyl-[acceptor protein]-L-lysine.</text>
        <dbReference type="EC" id="2.3.2.26"/>
    </reaction>
</comment>
<evidence type="ECO:0000256" key="10">
    <source>
        <dbReference type="ARBA" id="ARBA00067506"/>
    </source>
</evidence>
<organism evidence="15">
    <name type="scientific">Lepeophtheirus salmonis</name>
    <name type="common">Salmon louse</name>
    <name type="synonym">Caligus salmonis</name>
    <dbReference type="NCBI Taxonomy" id="72036"/>
    <lineage>
        <taxon>Eukaryota</taxon>
        <taxon>Metazoa</taxon>
        <taxon>Ecdysozoa</taxon>
        <taxon>Arthropoda</taxon>
        <taxon>Crustacea</taxon>
        <taxon>Multicrustacea</taxon>
        <taxon>Hexanauplia</taxon>
        <taxon>Copepoda</taxon>
        <taxon>Siphonostomatoida</taxon>
        <taxon>Caligidae</taxon>
        <taxon>Lepeophtheirus</taxon>
    </lineage>
</organism>
<accession>A0A0K2U0Y5</accession>
<dbReference type="FunFam" id="3.90.1750.10:FF:000014">
    <property type="entry name" value="Putative Ubiquitin-protein ligase E3C"/>
    <property type="match status" value="1"/>
</dbReference>
<keyword evidence="6 13" id="KW-0833">Ubl conjugation pathway</keyword>
<evidence type="ECO:0000256" key="8">
    <source>
        <dbReference type="ARBA" id="ARBA00061050"/>
    </source>
</evidence>
<dbReference type="InterPro" id="IPR044611">
    <property type="entry name" value="E3A/B/C-like"/>
</dbReference>
<dbReference type="Gene3D" id="3.30.2160.10">
    <property type="entry name" value="Hect, E3 ligase catalytic domain"/>
    <property type="match status" value="1"/>
</dbReference>
<protein>
    <recommendedName>
        <fullName evidence="10">Ubiquitin-protein ligase E3C</fullName>
        <ecNumber evidence="3">2.3.2.26</ecNumber>
    </recommendedName>
    <alternativeName>
        <fullName evidence="11">HECT-type ubiquitin transferase E3C</fullName>
    </alternativeName>
    <alternativeName>
        <fullName evidence="12">RTA-associated ubiquitin ligase</fullName>
    </alternativeName>
</protein>
<comment type="subunit">
    <text evidence="9">Interacts with 26S proteasomes. Interacts (via the HECT domain) with UBE2D1 and, less efficiently, with UBE2L3.</text>
</comment>
<feature type="domain" description="HECT" evidence="14">
    <location>
        <begin position="698"/>
        <end position="1031"/>
    </location>
</feature>
<dbReference type="OrthoDB" id="8068875at2759"/>
<evidence type="ECO:0000256" key="4">
    <source>
        <dbReference type="ARBA" id="ARBA00022499"/>
    </source>
</evidence>
<dbReference type="GO" id="GO:0000209">
    <property type="term" value="P:protein polyubiquitination"/>
    <property type="evidence" value="ECO:0007669"/>
    <property type="project" value="InterPro"/>
</dbReference>
<evidence type="ECO:0000256" key="2">
    <source>
        <dbReference type="ARBA" id="ARBA00004906"/>
    </source>
</evidence>
<dbReference type="GO" id="GO:0006511">
    <property type="term" value="P:ubiquitin-dependent protein catabolic process"/>
    <property type="evidence" value="ECO:0007669"/>
    <property type="project" value="TreeGrafter"/>
</dbReference>
<dbReference type="CDD" id="cd00078">
    <property type="entry name" value="HECTc"/>
    <property type="match status" value="1"/>
</dbReference>
<evidence type="ECO:0000256" key="5">
    <source>
        <dbReference type="ARBA" id="ARBA00022679"/>
    </source>
</evidence>
<dbReference type="PROSITE" id="PS50096">
    <property type="entry name" value="IQ"/>
    <property type="match status" value="1"/>
</dbReference>
<dbReference type="AlphaFoldDB" id="A0A0K2U0Y5"/>
<evidence type="ECO:0000256" key="11">
    <source>
        <dbReference type="ARBA" id="ARBA00077269"/>
    </source>
</evidence>
<keyword evidence="4" id="KW-1017">Isopeptide bond</keyword>
<dbReference type="GO" id="GO:0016874">
    <property type="term" value="F:ligase activity"/>
    <property type="evidence" value="ECO:0007669"/>
    <property type="project" value="UniProtKB-KW"/>
</dbReference>
<keyword evidence="7" id="KW-0832">Ubl conjugation</keyword>
<dbReference type="Pfam" id="PF00632">
    <property type="entry name" value="HECT"/>
    <property type="match status" value="1"/>
</dbReference>
<feature type="non-terminal residue" evidence="15">
    <location>
        <position position="1031"/>
    </location>
</feature>
<keyword evidence="5" id="KW-0808">Transferase</keyword>
<dbReference type="PANTHER" id="PTHR45700:SF2">
    <property type="entry name" value="UBIQUITIN-PROTEIN LIGASE E3C"/>
    <property type="match status" value="1"/>
</dbReference>
<evidence type="ECO:0000256" key="9">
    <source>
        <dbReference type="ARBA" id="ARBA00063372"/>
    </source>
</evidence>
<evidence type="ECO:0000256" key="1">
    <source>
        <dbReference type="ARBA" id="ARBA00000885"/>
    </source>
</evidence>
<name>A0A0K2U0Y5_LEPSM</name>
<dbReference type="SMART" id="SM00119">
    <property type="entry name" value="HECTc"/>
    <property type="match status" value="1"/>
</dbReference>
<evidence type="ECO:0000256" key="6">
    <source>
        <dbReference type="ARBA" id="ARBA00022786"/>
    </source>
</evidence>
<dbReference type="GO" id="GO:0009966">
    <property type="term" value="P:regulation of signal transduction"/>
    <property type="evidence" value="ECO:0007669"/>
    <property type="project" value="UniProtKB-ARBA"/>
</dbReference>
<comment type="pathway">
    <text evidence="2">Protein modification; protein ubiquitination.</text>
</comment>
<dbReference type="FunFam" id="3.30.2160.10:FF:000002">
    <property type="entry name" value="Putative Ubiquitin-protein ligase E3C"/>
    <property type="match status" value="1"/>
</dbReference>
<keyword evidence="15" id="KW-0436">Ligase</keyword>
<reference evidence="15" key="1">
    <citation type="submission" date="2014-05" db="EMBL/GenBank/DDBJ databases">
        <authorList>
            <person name="Chronopoulou M."/>
        </authorList>
    </citation>
    <scope>NUCLEOTIDE SEQUENCE</scope>
    <source>
        <tissue evidence="15">Whole organism</tissue>
    </source>
</reference>
<dbReference type="FunFam" id="3.30.2410.10:FF:000011">
    <property type="entry name" value="Putative Ubiquitin-protein ligase E3C"/>
    <property type="match status" value="1"/>
</dbReference>
<dbReference type="SUPFAM" id="SSF56204">
    <property type="entry name" value="Hect, E3 ligase catalytic domain"/>
    <property type="match status" value="1"/>
</dbReference>
<evidence type="ECO:0000259" key="14">
    <source>
        <dbReference type="PROSITE" id="PS50237"/>
    </source>
</evidence>
<evidence type="ECO:0000256" key="12">
    <source>
        <dbReference type="ARBA" id="ARBA00081642"/>
    </source>
</evidence>
<dbReference type="InterPro" id="IPR035983">
    <property type="entry name" value="Hect_E3_ubiquitin_ligase"/>
</dbReference>
<evidence type="ECO:0000256" key="3">
    <source>
        <dbReference type="ARBA" id="ARBA00012485"/>
    </source>
</evidence>
<evidence type="ECO:0000256" key="7">
    <source>
        <dbReference type="ARBA" id="ARBA00022843"/>
    </source>
</evidence>
<evidence type="ECO:0000256" key="13">
    <source>
        <dbReference type="PROSITE-ProRule" id="PRU00104"/>
    </source>
</evidence>